<dbReference type="PANTHER" id="PTHR42713:SF3">
    <property type="entry name" value="TRANSCRIPTIONAL REGULATORY PROTEIN HPTR"/>
    <property type="match status" value="1"/>
</dbReference>
<evidence type="ECO:0000256" key="1">
    <source>
        <dbReference type="ARBA" id="ARBA00004496"/>
    </source>
</evidence>
<comment type="subcellular location">
    <subcellularLocation>
        <location evidence="1">Cytoplasm</location>
    </subcellularLocation>
</comment>
<dbReference type="InterPro" id="IPR001789">
    <property type="entry name" value="Sig_transdc_resp-reg_receiver"/>
</dbReference>
<evidence type="ECO:0000313" key="13">
    <source>
        <dbReference type="EMBL" id="RHG16238.1"/>
    </source>
</evidence>
<keyword evidence="3" id="KW-0963">Cytoplasm</keyword>
<dbReference type="GO" id="GO:0003700">
    <property type="term" value="F:DNA-binding transcription factor activity"/>
    <property type="evidence" value="ECO:0007669"/>
    <property type="project" value="InterPro"/>
</dbReference>
<dbReference type="SUPFAM" id="SSF52172">
    <property type="entry name" value="CheY-like"/>
    <property type="match status" value="1"/>
</dbReference>
<evidence type="ECO:0000259" key="11">
    <source>
        <dbReference type="PROSITE" id="PS01124"/>
    </source>
</evidence>
<dbReference type="GO" id="GO:0005737">
    <property type="term" value="C:cytoplasm"/>
    <property type="evidence" value="ECO:0007669"/>
    <property type="project" value="UniProtKB-SubCell"/>
</dbReference>
<evidence type="ECO:0000256" key="2">
    <source>
        <dbReference type="ARBA" id="ARBA00018672"/>
    </source>
</evidence>
<dbReference type="EMBL" id="QRIA01000023">
    <property type="protein sequence ID" value="RHG16238.1"/>
    <property type="molecule type" value="Genomic_DNA"/>
</dbReference>
<sequence>MYQVVIVDDEPFVLEDLKKSIDWEGSNFEIAYADTDPQHVLSYIHSHTVDLLITDINMPEMSGLTLITEAKAIQPLLSVLVLSAYDNFEYVRTALRNGAENYLLKPLNPEELLESIQSVAKHLKERNTLSNTYGSSMLTFRSLFTENWVKGTLDSADFLTRAELLGINLSLNNYTVCIFSSTDANAQKMSSLFDWLLASCIGKFQSHFYFETPTCLVCILSGTDSAPDMEQFLADLNTVRGLFPFSFFVSVGNTVDNYEDVSESYRNAHSYLFLKHTEMKELICSSLLLPLSVHTVIEQNFSAVPLDTYLNQVMDAFNPSLDTRKRMAFQLTVINHGLSQTNFEKNRPQELLALLKEIPGSGKYFHEIQAYLKQFISTCYQILANLQSAQSSQYPCVDAVIDAIHEFSNKEISLKTLASQLNMHPSYLGNIFHQQTGYYFNDYLNEERLKYAAELMKETGLKMKEIVDQSGFSSQTYFNRLFKRKYGTSPLAWRREMKSKEFVG</sequence>
<name>A0A414SB28_MEDGN</name>
<dbReference type="Gene3D" id="3.40.50.2300">
    <property type="match status" value="1"/>
</dbReference>
<dbReference type="Pfam" id="PF12833">
    <property type="entry name" value="HTH_18"/>
    <property type="match status" value="1"/>
</dbReference>
<dbReference type="RefSeq" id="WP_118263223.1">
    <property type="nucleotide sequence ID" value="NZ_JAAIQW010000007.1"/>
</dbReference>
<accession>A0A414SB28</accession>
<evidence type="ECO:0000256" key="9">
    <source>
        <dbReference type="ARBA" id="ARBA00024867"/>
    </source>
</evidence>
<dbReference type="SMART" id="SM00342">
    <property type="entry name" value="HTH_ARAC"/>
    <property type="match status" value="1"/>
</dbReference>
<dbReference type="GO" id="GO:0043565">
    <property type="term" value="F:sequence-specific DNA binding"/>
    <property type="evidence" value="ECO:0007669"/>
    <property type="project" value="InterPro"/>
</dbReference>
<evidence type="ECO:0000256" key="4">
    <source>
        <dbReference type="ARBA" id="ARBA00022553"/>
    </source>
</evidence>
<dbReference type="Pfam" id="PF00072">
    <property type="entry name" value="Response_reg"/>
    <property type="match status" value="1"/>
</dbReference>
<dbReference type="CDD" id="cd17536">
    <property type="entry name" value="REC_YesN-like"/>
    <property type="match status" value="1"/>
</dbReference>
<keyword evidence="7" id="KW-0238">DNA-binding</keyword>
<dbReference type="InterPro" id="IPR051552">
    <property type="entry name" value="HptR"/>
</dbReference>
<comment type="function">
    <text evidence="9">May play the central regulatory role in sporulation. It may be an element of the effector pathway responsible for the activation of sporulation genes in response to nutritional stress. Spo0A may act in concert with spo0H (a sigma factor) to control the expression of some genes that are critical to the sporulation process.</text>
</comment>
<dbReference type="SMART" id="SM00448">
    <property type="entry name" value="REC"/>
    <property type="match status" value="1"/>
</dbReference>
<evidence type="ECO:0000256" key="5">
    <source>
        <dbReference type="ARBA" id="ARBA00023012"/>
    </source>
</evidence>
<evidence type="ECO:0000259" key="12">
    <source>
        <dbReference type="PROSITE" id="PS50110"/>
    </source>
</evidence>
<evidence type="ECO:0000256" key="6">
    <source>
        <dbReference type="ARBA" id="ARBA00023015"/>
    </source>
</evidence>
<dbReference type="InterPro" id="IPR041522">
    <property type="entry name" value="CdaR_GGDEF"/>
</dbReference>
<reference evidence="13 14" key="1">
    <citation type="submission" date="2018-08" db="EMBL/GenBank/DDBJ databases">
        <title>A genome reference for cultivated species of the human gut microbiota.</title>
        <authorList>
            <person name="Zou Y."/>
            <person name="Xue W."/>
            <person name="Luo G."/>
        </authorList>
    </citation>
    <scope>NUCLEOTIDE SEQUENCE [LARGE SCALE GENOMIC DNA]</scope>
    <source>
        <strain evidence="13 14">AM22-7AC</strain>
    </source>
</reference>
<dbReference type="Pfam" id="PF17853">
    <property type="entry name" value="GGDEF_2"/>
    <property type="match status" value="1"/>
</dbReference>
<feature type="domain" description="HTH araC/xylS-type" evidence="11">
    <location>
        <begin position="398"/>
        <end position="496"/>
    </location>
</feature>
<evidence type="ECO:0000256" key="10">
    <source>
        <dbReference type="PROSITE-ProRule" id="PRU00169"/>
    </source>
</evidence>
<gene>
    <name evidence="13" type="ORF">DW270_13475</name>
</gene>
<protein>
    <recommendedName>
        <fullName evidence="2">Stage 0 sporulation protein A homolog</fullName>
    </recommendedName>
</protein>
<evidence type="ECO:0000256" key="7">
    <source>
        <dbReference type="ARBA" id="ARBA00023125"/>
    </source>
</evidence>
<feature type="modified residue" description="4-aspartylphosphate" evidence="10">
    <location>
        <position position="55"/>
    </location>
</feature>
<proteinExistence type="predicted"/>
<dbReference type="PANTHER" id="PTHR42713">
    <property type="entry name" value="HISTIDINE KINASE-RELATED"/>
    <property type="match status" value="1"/>
</dbReference>
<feature type="domain" description="Response regulatory" evidence="12">
    <location>
        <begin position="3"/>
        <end position="120"/>
    </location>
</feature>
<dbReference type="Proteomes" id="UP000285697">
    <property type="component" value="Unassembled WGS sequence"/>
</dbReference>
<comment type="caution">
    <text evidence="13">The sequence shown here is derived from an EMBL/GenBank/DDBJ whole genome shotgun (WGS) entry which is preliminary data.</text>
</comment>
<keyword evidence="8" id="KW-0804">Transcription</keyword>
<keyword evidence="6" id="KW-0805">Transcription regulation</keyword>
<dbReference type="PROSITE" id="PS01124">
    <property type="entry name" value="HTH_ARAC_FAMILY_2"/>
    <property type="match status" value="1"/>
</dbReference>
<dbReference type="Gene3D" id="1.10.10.60">
    <property type="entry name" value="Homeodomain-like"/>
    <property type="match status" value="2"/>
</dbReference>
<dbReference type="PROSITE" id="PS50110">
    <property type="entry name" value="RESPONSE_REGULATORY"/>
    <property type="match status" value="1"/>
</dbReference>
<evidence type="ECO:0000313" key="14">
    <source>
        <dbReference type="Proteomes" id="UP000285697"/>
    </source>
</evidence>
<dbReference type="AlphaFoldDB" id="A0A414SB28"/>
<dbReference type="InterPro" id="IPR009057">
    <property type="entry name" value="Homeodomain-like_sf"/>
</dbReference>
<keyword evidence="4 10" id="KW-0597">Phosphoprotein</keyword>
<dbReference type="SUPFAM" id="SSF46689">
    <property type="entry name" value="Homeodomain-like"/>
    <property type="match status" value="2"/>
</dbReference>
<organism evidence="13 14">
    <name type="scientific">Mediterraneibacter gnavus</name>
    <name type="common">Ruminococcus gnavus</name>
    <dbReference type="NCBI Taxonomy" id="33038"/>
    <lineage>
        <taxon>Bacteria</taxon>
        <taxon>Bacillati</taxon>
        <taxon>Bacillota</taxon>
        <taxon>Clostridia</taxon>
        <taxon>Lachnospirales</taxon>
        <taxon>Lachnospiraceae</taxon>
        <taxon>Mediterraneibacter</taxon>
    </lineage>
</organism>
<dbReference type="InterPro" id="IPR011006">
    <property type="entry name" value="CheY-like_superfamily"/>
</dbReference>
<dbReference type="GO" id="GO:0000160">
    <property type="term" value="P:phosphorelay signal transduction system"/>
    <property type="evidence" value="ECO:0007669"/>
    <property type="project" value="UniProtKB-KW"/>
</dbReference>
<evidence type="ECO:0000256" key="8">
    <source>
        <dbReference type="ARBA" id="ARBA00023163"/>
    </source>
</evidence>
<evidence type="ECO:0000256" key="3">
    <source>
        <dbReference type="ARBA" id="ARBA00022490"/>
    </source>
</evidence>
<keyword evidence="5" id="KW-0902">Two-component regulatory system</keyword>
<dbReference type="InterPro" id="IPR018060">
    <property type="entry name" value="HTH_AraC"/>
</dbReference>